<dbReference type="GO" id="GO:0005737">
    <property type="term" value="C:cytoplasm"/>
    <property type="evidence" value="ECO:0007669"/>
    <property type="project" value="TreeGrafter"/>
</dbReference>
<dbReference type="InterPro" id="IPR050466">
    <property type="entry name" value="Carboxylest/Gibb_receptor"/>
</dbReference>
<dbReference type="Pfam" id="PF07859">
    <property type="entry name" value="Abhydrolase_3"/>
    <property type="match status" value="1"/>
</dbReference>
<dbReference type="PANTHER" id="PTHR23024">
    <property type="entry name" value="ARYLACETAMIDE DEACETYLASE"/>
    <property type="match status" value="1"/>
</dbReference>
<evidence type="ECO:0000256" key="2">
    <source>
        <dbReference type="SAM" id="MobiDB-lite"/>
    </source>
</evidence>
<dbReference type="GO" id="GO:0005634">
    <property type="term" value="C:nucleus"/>
    <property type="evidence" value="ECO:0007669"/>
    <property type="project" value="TreeGrafter"/>
</dbReference>
<comment type="similarity">
    <text evidence="1">Belongs to the 'GDXG' lipolytic enzyme family.</text>
</comment>
<dbReference type="InterPro" id="IPR029058">
    <property type="entry name" value="AB_hydrolase_fold"/>
</dbReference>
<evidence type="ECO:0000259" key="3">
    <source>
        <dbReference type="Pfam" id="PF07859"/>
    </source>
</evidence>
<evidence type="ECO:0000313" key="4">
    <source>
        <dbReference type="EMBL" id="GMN38863.1"/>
    </source>
</evidence>
<dbReference type="GO" id="GO:0010325">
    <property type="term" value="P:raffinose family oligosaccharide biosynthetic process"/>
    <property type="evidence" value="ECO:0007669"/>
    <property type="project" value="TreeGrafter"/>
</dbReference>
<proteinExistence type="inferred from homology"/>
<comment type="caution">
    <text evidence="4">The sequence shown here is derived from an EMBL/GenBank/DDBJ whole genome shotgun (WGS) entry which is preliminary data.</text>
</comment>
<feature type="region of interest" description="Disordered" evidence="2">
    <location>
        <begin position="1"/>
        <end position="32"/>
    </location>
</feature>
<dbReference type="GO" id="GO:0016787">
    <property type="term" value="F:hydrolase activity"/>
    <property type="evidence" value="ECO:0007669"/>
    <property type="project" value="InterPro"/>
</dbReference>
<sequence length="105" mass="11694">MDSSPSTTLTGPQRCSTESTSQRRHRRWVKTRSSLQSAVDSKVHVYLAGDSFGGNIAHHVAARATESSVKVLGNILLHPMFGGETTIESKKKLDDRYFVITQYRD</sequence>
<dbReference type="PANTHER" id="PTHR23024:SF98">
    <property type="entry name" value="GIBBERELLIN RECEPTOR GID1B"/>
    <property type="match status" value="1"/>
</dbReference>
<dbReference type="Gene3D" id="3.40.50.1820">
    <property type="entry name" value="alpha/beta hydrolase"/>
    <property type="match status" value="1"/>
</dbReference>
<accession>A0AA88A460</accession>
<dbReference type="AlphaFoldDB" id="A0AA88A460"/>
<dbReference type="GO" id="GO:0010331">
    <property type="term" value="F:gibberellin binding"/>
    <property type="evidence" value="ECO:0007669"/>
    <property type="project" value="TreeGrafter"/>
</dbReference>
<dbReference type="GO" id="GO:0048444">
    <property type="term" value="P:floral organ morphogenesis"/>
    <property type="evidence" value="ECO:0007669"/>
    <property type="project" value="TreeGrafter"/>
</dbReference>
<dbReference type="EMBL" id="BTGU01000008">
    <property type="protein sequence ID" value="GMN38863.1"/>
    <property type="molecule type" value="Genomic_DNA"/>
</dbReference>
<dbReference type="SUPFAM" id="SSF53474">
    <property type="entry name" value="alpha/beta-Hydrolases"/>
    <property type="match status" value="1"/>
</dbReference>
<dbReference type="Proteomes" id="UP001187192">
    <property type="component" value="Unassembled WGS sequence"/>
</dbReference>
<keyword evidence="5" id="KW-1185">Reference proteome</keyword>
<gene>
    <name evidence="4" type="ORF">TIFTF001_008092</name>
</gene>
<reference evidence="4" key="1">
    <citation type="submission" date="2023-07" db="EMBL/GenBank/DDBJ databases">
        <title>draft genome sequence of fig (Ficus carica).</title>
        <authorList>
            <person name="Takahashi T."/>
            <person name="Nishimura K."/>
        </authorList>
    </citation>
    <scope>NUCLEOTIDE SEQUENCE</scope>
</reference>
<feature type="domain" description="Alpha/beta hydrolase fold-3" evidence="3">
    <location>
        <begin position="27"/>
        <end position="101"/>
    </location>
</feature>
<organism evidence="4 5">
    <name type="scientific">Ficus carica</name>
    <name type="common">Common fig</name>
    <dbReference type="NCBI Taxonomy" id="3494"/>
    <lineage>
        <taxon>Eukaryota</taxon>
        <taxon>Viridiplantae</taxon>
        <taxon>Streptophyta</taxon>
        <taxon>Embryophyta</taxon>
        <taxon>Tracheophyta</taxon>
        <taxon>Spermatophyta</taxon>
        <taxon>Magnoliopsida</taxon>
        <taxon>eudicotyledons</taxon>
        <taxon>Gunneridae</taxon>
        <taxon>Pentapetalae</taxon>
        <taxon>rosids</taxon>
        <taxon>fabids</taxon>
        <taxon>Rosales</taxon>
        <taxon>Moraceae</taxon>
        <taxon>Ficeae</taxon>
        <taxon>Ficus</taxon>
    </lineage>
</organism>
<evidence type="ECO:0000256" key="1">
    <source>
        <dbReference type="ARBA" id="ARBA00010515"/>
    </source>
</evidence>
<dbReference type="GO" id="GO:0009939">
    <property type="term" value="P:positive regulation of gibberellic acid mediated signaling pathway"/>
    <property type="evidence" value="ECO:0007669"/>
    <property type="project" value="TreeGrafter"/>
</dbReference>
<feature type="compositionally biased region" description="Polar residues" evidence="2">
    <location>
        <begin position="1"/>
        <end position="20"/>
    </location>
</feature>
<protein>
    <recommendedName>
        <fullName evidence="3">Alpha/beta hydrolase fold-3 domain-containing protein</fullName>
    </recommendedName>
</protein>
<dbReference type="InterPro" id="IPR013094">
    <property type="entry name" value="AB_hydrolase_3"/>
</dbReference>
<evidence type="ECO:0000313" key="5">
    <source>
        <dbReference type="Proteomes" id="UP001187192"/>
    </source>
</evidence>
<name>A0AA88A460_FICCA</name>